<dbReference type="Proteomes" id="UP001162131">
    <property type="component" value="Unassembled WGS sequence"/>
</dbReference>
<evidence type="ECO:0000313" key="1">
    <source>
        <dbReference type="EMBL" id="CAG9332879.1"/>
    </source>
</evidence>
<name>A0AAU9K7G6_9CILI</name>
<dbReference type="AlphaFoldDB" id="A0AAU9K7G6"/>
<organism evidence="1 2">
    <name type="scientific">Blepharisma stoltei</name>
    <dbReference type="NCBI Taxonomy" id="1481888"/>
    <lineage>
        <taxon>Eukaryota</taxon>
        <taxon>Sar</taxon>
        <taxon>Alveolata</taxon>
        <taxon>Ciliophora</taxon>
        <taxon>Postciliodesmatophora</taxon>
        <taxon>Heterotrichea</taxon>
        <taxon>Heterotrichida</taxon>
        <taxon>Blepharismidae</taxon>
        <taxon>Blepharisma</taxon>
    </lineage>
</organism>
<keyword evidence="2" id="KW-1185">Reference proteome</keyword>
<sequence>MYILLFNFKYIFYIKYILRQHNRNILRIWILFSRIPFKKVHVSDKNDPFSALNSNMEFAMHQAGFSWVLTS</sequence>
<dbReference type="EMBL" id="CAJZBQ010000055">
    <property type="protein sequence ID" value="CAG9332879.1"/>
    <property type="molecule type" value="Genomic_DNA"/>
</dbReference>
<comment type="caution">
    <text evidence="1">The sequence shown here is derived from an EMBL/GenBank/DDBJ whole genome shotgun (WGS) entry which is preliminary data.</text>
</comment>
<reference evidence="1" key="1">
    <citation type="submission" date="2021-09" db="EMBL/GenBank/DDBJ databases">
        <authorList>
            <consortium name="AG Swart"/>
            <person name="Singh M."/>
            <person name="Singh A."/>
            <person name="Seah K."/>
            <person name="Emmerich C."/>
        </authorList>
    </citation>
    <scope>NUCLEOTIDE SEQUENCE</scope>
    <source>
        <strain evidence="1">ATCC30299</strain>
    </source>
</reference>
<gene>
    <name evidence="1" type="ORF">BSTOLATCC_MIC57165</name>
</gene>
<proteinExistence type="predicted"/>
<protein>
    <submittedName>
        <fullName evidence="1">Uncharacterized protein</fullName>
    </submittedName>
</protein>
<evidence type="ECO:0000313" key="2">
    <source>
        <dbReference type="Proteomes" id="UP001162131"/>
    </source>
</evidence>
<accession>A0AAU9K7G6</accession>